<protein>
    <submittedName>
        <fullName evidence="1">Putative phage head-tail adaptor</fullName>
    </submittedName>
</protein>
<dbReference type="Proteomes" id="UP000016511">
    <property type="component" value="Unassembled WGS sequence"/>
</dbReference>
<keyword evidence="2" id="KW-1185">Reference proteome</keyword>
<reference evidence="1 2" key="1">
    <citation type="submission" date="2013-08" db="EMBL/GenBank/DDBJ databases">
        <authorList>
            <person name="Weinstock G."/>
            <person name="Sodergren E."/>
            <person name="Wylie T."/>
            <person name="Fulton L."/>
            <person name="Fulton R."/>
            <person name="Fronick C."/>
            <person name="O'Laughlin M."/>
            <person name="Godfrey J."/>
            <person name="Miner T."/>
            <person name="Herter B."/>
            <person name="Appelbaum E."/>
            <person name="Cordes M."/>
            <person name="Lek S."/>
            <person name="Wollam A."/>
            <person name="Pepin K.H."/>
            <person name="Palsikar V.B."/>
            <person name="Mitreva M."/>
            <person name="Wilson R.K."/>
        </authorList>
    </citation>
    <scope>NUCLEOTIDE SEQUENCE [LARGE SCALE GENOMIC DNA]</scope>
    <source>
        <strain evidence="1 2">ATCC 12856</strain>
    </source>
</reference>
<dbReference type="InterPro" id="IPR038666">
    <property type="entry name" value="SSP1_head-tail_sf"/>
</dbReference>
<name>U1X8F7_ANEAE</name>
<dbReference type="Pfam" id="PF05521">
    <property type="entry name" value="Phage_HCP"/>
    <property type="match status" value="1"/>
</dbReference>
<proteinExistence type="predicted"/>
<dbReference type="HOGENOM" id="CLU_149136_0_0_9"/>
<evidence type="ECO:0000313" key="2">
    <source>
        <dbReference type="Proteomes" id="UP000016511"/>
    </source>
</evidence>
<dbReference type="PATRIC" id="fig|649747.3.peg.588"/>
<dbReference type="InterPro" id="IPR008767">
    <property type="entry name" value="Phage_SPP1_head-tail_adaptor"/>
</dbReference>
<gene>
    <name evidence="1" type="ORF">HMPREF0083_00656</name>
</gene>
<dbReference type="Gene3D" id="2.40.10.270">
    <property type="entry name" value="Bacteriophage SPP1 head-tail adaptor protein"/>
    <property type="match status" value="1"/>
</dbReference>
<evidence type="ECO:0000313" key="1">
    <source>
        <dbReference type="EMBL" id="ERI11245.1"/>
    </source>
</evidence>
<dbReference type="eggNOG" id="COG5614">
    <property type="taxonomic scope" value="Bacteria"/>
</dbReference>
<accession>U1X8F7</accession>
<dbReference type="AlphaFoldDB" id="U1X8F7"/>
<comment type="caution">
    <text evidence="1">The sequence shown here is derived from an EMBL/GenBank/DDBJ whole genome shotgun (WGS) entry which is preliminary data.</text>
</comment>
<organism evidence="1 2">
    <name type="scientific">Aneurinibacillus aneurinilyticus ATCC 12856</name>
    <dbReference type="NCBI Taxonomy" id="649747"/>
    <lineage>
        <taxon>Bacteria</taxon>
        <taxon>Bacillati</taxon>
        <taxon>Bacillota</taxon>
        <taxon>Bacilli</taxon>
        <taxon>Bacillales</taxon>
        <taxon>Paenibacillaceae</taxon>
        <taxon>Aneurinibacillus group</taxon>
        <taxon>Aneurinibacillus</taxon>
    </lineage>
</organism>
<dbReference type="STRING" id="649747.HMPREF0083_00656"/>
<dbReference type="EMBL" id="AWSJ01000046">
    <property type="protein sequence ID" value="ERI11245.1"/>
    <property type="molecule type" value="Genomic_DNA"/>
</dbReference>
<sequence length="114" mass="13042">MFSVSFGKMNTFIDIICTIPTKDKEGFATKDDNILASVLAYKEDRHGSERWTNMASFSSATSLFRFRKIFGLKVTNEMVIVCDDGRYQILSVEDVRNRGMYVEVLAEKLEPTVR</sequence>